<feature type="signal peptide" evidence="12">
    <location>
        <begin position="1"/>
        <end position="17"/>
    </location>
</feature>
<dbReference type="InterPro" id="IPR013783">
    <property type="entry name" value="Ig-like_fold"/>
</dbReference>
<dbReference type="Pfam" id="PF24606">
    <property type="entry name" value="CEMIP_beta-hel"/>
    <property type="match status" value="1"/>
</dbReference>
<protein>
    <recommendedName>
        <fullName evidence="17">Fibrocystin-L</fullName>
    </recommendedName>
</protein>
<evidence type="ECO:0000313" key="16">
    <source>
        <dbReference type="Proteomes" id="UP001162131"/>
    </source>
</evidence>
<evidence type="ECO:0000256" key="3">
    <source>
        <dbReference type="ARBA" id="ARBA00004316"/>
    </source>
</evidence>
<dbReference type="PROSITE" id="PS51820">
    <property type="entry name" value="PA14"/>
    <property type="match status" value="1"/>
</dbReference>
<reference evidence="15" key="1">
    <citation type="submission" date="2021-09" db="EMBL/GenBank/DDBJ databases">
        <authorList>
            <consortium name="AG Swart"/>
            <person name="Singh M."/>
            <person name="Singh A."/>
            <person name="Seah K."/>
            <person name="Emmerich C."/>
        </authorList>
    </citation>
    <scope>NUCLEOTIDE SEQUENCE</scope>
    <source>
        <strain evidence="15">ATCC30299</strain>
    </source>
</reference>
<dbReference type="CDD" id="cd00603">
    <property type="entry name" value="IPT_PCSR"/>
    <property type="match status" value="6"/>
</dbReference>
<proteinExistence type="predicted"/>
<evidence type="ECO:0000256" key="11">
    <source>
        <dbReference type="SAM" id="Phobius"/>
    </source>
</evidence>
<evidence type="ECO:0000256" key="7">
    <source>
        <dbReference type="ARBA" id="ARBA00022989"/>
    </source>
</evidence>
<keyword evidence="8" id="KW-0325">Glycoprotein</keyword>
<evidence type="ECO:0000256" key="1">
    <source>
        <dbReference type="ARBA" id="ARBA00004167"/>
    </source>
</evidence>
<feature type="region of interest" description="Disordered" evidence="10">
    <location>
        <begin position="3534"/>
        <end position="3565"/>
    </location>
</feature>
<feature type="chain" id="PRO_5043560803" description="Fibrocystin-L" evidence="12">
    <location>
        <begin position="18"/>
        <end position="3695"/>
    </location>
</feature>
<dbReference type="InterPro" id="IPR019316">
    <property type="entry name" value="G8_domain"/>
</dbReference>
<dbReference type="SMART" id="SM00429">
    <property type="entry name" value="IPT"/>
    <property type="match status" value="6"/>
</dbReference>
<evidence type="ECO:0000259" key="14">
    <source>
        <dbReference type="PROSITE" id="PS51820"/>
    </source>
</evidence>
<keyword evidence="5 12" id="KW-0732">Signal</keyword>
<sequence length="3695" mass="399642">MFLIALVIQALFISVNGVWISGISIDPSVLNQGYLAGSVAGGTVLHIRGGFDNEDPASNIIKIDGQVCEIIQFHARSDYLQCVTPPSNHPNGATVPITAFYHGESFSNEKYQFTYNKYNTPVVFEMNPVEAAPGDEVSFVGRWMTTAWDQFDNAKVDTQNMLMYILDTSQTFGSWDVMNLTAVLGDNDQGDINATITLNGPYGKAFKRWTGTQYDLNGNPYNFRTLARIDSVSASSGSSAGGQELTIKGEGFPLTASWVKVEVDGSDCKISSLAFDKINCTTTAATRTGSQTIFEGGAGLKRQVWLNQTTRSLDFSSLSSVTPDFTFSVASAQIPRDEDVSIRDKMTGLFRAPVTGTYKLMVSSDDYAEVFLGTSDDPATAASILKFESYTSLRDQFTKASQSDGISLVENTDYYFEVRHTQGSGSSHLDLGVLISGSALPNTMPYVQKLQLTAADPVYEVQTLKFFGSSTGPTGGKLRLVYGTTVRDSIDWDADSGMWKCSDILNQTSYLGLGSLSCLGSWDSTNTILSYSITFNYLVSDKRYKFSADTSLIEPTNSISITNTKTPGTTTLKGSFKLGFRGAQSDWIDISTWVDGLEFYLNKQIAEFQNQLVVYGSVGFPFNTLLALPWFLFDGTNFDGITVVDTNFTGGNIEGSTDPASITTVLDQVYLPTDGAFWPVIPSDFLRTTESSPQVRVFVNETVSVCRGDCSYSYLSSPDFPKITSFAKSSSTLTIVGEDLPTDATQLSVSVGFSACEDIAVTGNTQFSCTLQDGVAGSYQPVVKVAGQGIIPIDSTFIDTIDSTPTITSISPTAGSIQGGTTVTITGTGFFDSLTNSAYEQTVTIEGSDCAITSTSLTQIICTAGPQSSGSGAIVTVGGQSSASYATTFYDSSNTPTVTSISPSYASTTFKTVITIGGTSFSDTTSDISVTIGDQICMVVSSTTTQITCDLLGGPPGTYDIAVSVSPYGLAKFESVSENFDLKFDVESISPAIGSVEGGTTITINGHGFSDVSSSLIIIIGNQDHECENLVVISAEQITCTTPASSGMTLEHEYTVTVIGRVQMESRCTGTCKFTWSDSVTPTATSISPNSGALGDTVTLSGLTLGTDPSKVHLSFGGVEATITSCTDTQIVATVPAVKGVHPTLALSIDGQGLADTSSLVFNNNVFVSEVSPKTISQGGEDITITGGGFDTGMTFAFGSVSCTVTGITDSTAKCKAGAYSASSSAQSLVISGTGSYSCSDSSKCAITYSSAFTPVLGSSVSGFLTIPFTAPSGNGDVDSTKVHVYLGSYPCTITSVSASEIVCTPTAPAGTYTIKLHVDGYGYSTGTLSTQISLSINSVTADPSSYEGGQTVTVSGTGLSDNLGVYLCGFQCTVETATGDSLKCLSPKVITTYSQNTFNLANSPTKLSNFTVISSVATNAAKAFDGDVTSSYRDSTNTFAYVGVDAGEGRYIQLSQVTLIGGGTGNQYYSNLVGTVVQGSNDNSAWDNLYNFTTVTDYTNKWNVPVNNQASDNYPVYTYRYYRLYKEFAGNNYYINEVSIFGFIGLSVTETDVTCDLTTSYTSTSGRMLTSSTSYASAIQYQGSITPYITDFSPKFGTSLGGDIITFTGSFGASTTTSDVTILIDEVTCTVISVTSTEIQCTTSARPNYVSPSLSITIAGVGYVVTHGKTFLYAERWSASTTWGGEVPPFAGETVHIPVGMNILLDVATPHLGLILIEGSLIVEDIEGLSIDANYIFVQGGLLQIGTEAEPFQNKFTITIHGDRSSPLLPYYGSQFIAFRGGVLDIHGVKRTPTWTFIDGTITPGDTKFNVAETVDWKAGEVVVIASTSFDHNEAEMMTIASVSGKEITVTTPFQHKHYGLIETYGDDTMDMRAEVGLLTRNILIQGGPEGIAQECGVHVMLFAPGDESCIGRIEYAEFYHAGQAYRLGRYPIHFHMIGKVSLSYVRGNSIHHTFNRAITTHGVHYQTLENNVVYRNKGHAYFVEDGIETMNKFIHNLGISTIASFSLLNTDQEPATFWITNPNNIFIGNHAAGSDRFGYWIEPPEHPGGPSATTLICPPFMPLGEFKNNTAHSNGKYGFRIWLGHVPLANPCSPGRDKSLRDPFSVNTPITATYYNYTGWKNEQDGAIAEDVGDVRFVGFKVADHHKNGIEISYSEFSTPYQTARIHDALIIGKSKNTEDDVAGAIGLTTPQTDGLLIENVRFHNFDDKMYPLGDESHSENVQSRDWGGVMHKFSGLSFTNSNKRILWNVPYRGIFHFLDDSYNGVAGSYVTAYWPHLITPECVYEEDLYNAISCDSTVAVKRVLFYNHVPNGIFSFQNLNIRRTSGNELPTEDVEVTVDGTTSTVTQPTWGKLPMTKSCQKKDPLKGWGIPVVTGYNYTLFWGRGYPLDWTELDIRIEQFDYDEADKWVIISMNFTDHREMFNLTRGTLPSSVDTSAPGFVDPTKLKRTTHFNVDTDTSGTFYWDNSTDNRRIDILLNGVNDHQYQYGPIHAKAWRCYGDHCSTLETTDDSLKNLSVVYWSDPTIWPNGVLPTAGQNVFVLNSWHLMLDIDTPKFHYVEINGLLEFDRTKNVSLSSEWIFVRGGKLTSGSEEYPIPPNIFHTITLHGHPNSEEFAFSNDVEGGNKVLAITGEVQMHGYPKTPYSFLSQNAYPGDSFIFVDSVDWSVGDEIVIAPSGFDNTEDEVFVITDIIGASAQYVIPAMNSSRMLVDFATDSDWNKVNNLRNVGKNPNSIDQSLSQQSVPGSSTGITKIMLNSTLKYYHSGVQMLIQGVTVDTRTEVGVLTRNVKIQGDGYVGWGCTTIVSDFYDVLTTSGTPAYRYGRVNLTNVEYSKCAQEDTTKGSIRFELGGKIPSRVHNSVFRDSYSYAAFFHQTSNVEFSNNFIYKTIWKGIVGSDIKNVTLSNNVLVKTANRGFLSNALDVPAGFFICGDNPLCSNVSTVGNRVVGSDSVSFILGGQNCDTNVVTHYIADNVAHSSLYGYVISGQNNVKCAAATGLKAWFCQQGVGSQGGLVNRFQFSGLVLVENQMGIAIRGQHNDDFVPYVSTITDSLIVGRTQQSYCDPTNCTSADCADRKGIVTGVHDVKIFDLEYDQKMKLPLYDAKKMECGYGHWEYSGTTFVNLVKTSCGRDYAIGGNELVPNLPQPNLFSKSTFINVDKGSIAYMPEPDKSLIGVGFCGNWVCTGANNNLIQDIDGTITGGSIGGAVIPLVPGIANINICKPYTQGQVYICPYDTTSGEVYEFVIIESLDSDKWNRTFSPLNITSFDVGNGFAFKSYNYGAFRNDLNEYEDMTWEGFYRDNSHLSRFGSIIYTGQYYNLTTTGTPPTKFSIVTEASVDQSRGFVMALRYDSPVIVDVYVNGTKVDAIEYVSGENTPVVQLTDPTGTNRWFHENATIQWVQKGHANITLVQTSSVRLTMQLDMTLKEYYSDNTRATLIDKLASVLGIPSYRIRVASVKQGSVILNMFIKPDETLSGQTDSTGAKAQDKELASINTLVTSLASTGKLSQALGKTVLSIDSQTSIVNSTASVAVNTGGSGNTGGNTGEGNTGGGNNGGDPGTGGGNTDNGGGSNIVFKGTFNEAVSDWVIGLLVGIILVVMAIGSIIAYAFSKRKRLFLAEPPSAKVIPILEEVDEQHAISFDSPKKQAFEFEAGDARDLHKIFTKEEEGKEMDQGQVKTLEGEERKVIRHASLVDV</sequence>
<feature type="domain" description="PA14" evidence="14">
    <location>
        <begin position="295"/>
        <end position="447"/>
    </location>
</feature>
<keyword evidence="11" id="KW-0812">Transmembrane</keyword>
<comment type="subcellular location">
    <subcellularLocation>
        <location evidence="2">Cell membrane</location>
    </subcellularLocation>
    <subcellularLocation>
        <location evidence="3">Cell projection</location>
    </subcellularLocation>
    <subcellularLocation>
        <location evidence="1">Membrane</location>
        <topology evidence="1">Single-pass membrane protein</topology>
    </subcellularLocation>
</comment>
<dbReference type="InterPro" id="IPR037524">
    <property type="entry name" value="PA14/GLEYA"/>
</dbReference>
<dbReference type="SMART" id="SM01225">
    <property type="entry name" value="G8"/>
    <property type="match status" value="2"/>
</dbReference>
<gene>
    <name evidence="15" type="ORF">BSTOLATCC_MIC65218</name>
</gene>
<evidence type="ECO:0008006" key="17">
    <source>
        <dbReference type="Google" id="ProtNLM"/>
    </source>
</evidence>
<dbReference type="InterPro" id="IPR055401">
    <property type="entry name" value="CEMIP_beta-hel_dom"/>
</dbReference>
<evidence type="ECO:0000256" key="5">
    <source>
        <dbReference type="ARBA" id="ARBA00022729"/>
    </source>
</evidence>
<keyword evidence="6" id="KW-0677">Repeat</keyword>
<name>A0AAU9KGH8_9CILI</name>
<evidence type="ECO:0000256" key="6">
    <source>
        <dbReference type="ARBA" id="ARBA00022737"/>
    </source>
</evidence>
<dbReference type="Gene3D" id="2.60.120.260">
    <property type="entry name" value="Galactose-binding domain-like"/>
    <property type="match status" value="1"/>
</dbReference>
<dbReference type="SUPFAM" id="SSF51126">
    <property type="entry name" value="Pectin lyase-like"/>
    <property type="match status" value="1"/>
</dbReference>
<accession>A0AAU9KGH8</accession>
<evidence type="ECO:0000256" key="8">
    <source>
        <dbReference type="ARBA" id="ARBA00023180"/>
    </source>
</evidence>
<evidence type="ECO:0000256" key="4">
    <source>
        <dbReference type="ARBA" id="ARBA00022475"/>
    </source>
</evidence>
<evidence type="ECO:0000256" key="10">
    <source>
        <dbReference type="SAM" id="MobiDB-lite"/>
    </source>
</evidence>
<feature type="compositionally biased region" description="Gly residues" evidence="10">
    <location>
        <begin position="3535"/>
        <end position="3565"/>
    </location>
</feature>
<keyword evidence="11" id="KW-0472">Membrane</keyword>
<dbReference type="PANTHER" id="PTHR46769:SF2">
    <property type="entry name" value="FIBROCYSTIN-L ISOFORM 2 PRECURSOR-RELATED"/>
    <property type="match status" value="1"/>
</dbReference>
<organism evidence="15 16">
    <name type="scientific">Blepharisma stoltei</name>
    <dbReference type="NCBI Taxonomy" id="1481888"/>
    <lineage>
        <taxon>Eukaryota</taxon>
        <taxon>Sar</taxon>
        <taxon>Alveolata</taxon>
        <taxon>Ciliophora</taxon>
        <taxon>Postciliodesmatophora</taxon>
        <taxon>Heterotrichea</taxon>
        <taxon>Heterotrichida</taxon>
        <taxon>Blepharismidae</taxon>
        <taxon>Blepharisma</taxon>
    </lineage>
</organism>
<dbReference type="EMBL" id="CAJZBQ010000063">
    <property type="protein sequence ID" value="CAG9335899.1"/>
    <property type="molecule type" value="Genomic_DNA"/>
</dbReference>
<dbReference type="InterPro" id="IPR011050">
    <property type="entry name" value="Pectin_lyase_fold/virulence"/>
</dbReference>
<dbReference type="SMART" id="SM00710">
    <property type="entry name" value="PbH1"/>
    <property type="match status" value="11"/>
</dbReference>
<feature type="domain" description="G8" evidence="13">
    <location>
        <begin position="2527"/>
        <end position="2651"/>
    </location>
</feature>
<keyword evidence="16" id="KW-1185">Reference proteome</keyword>
<dbReference type="InterPro" id="IPR014756">
    <property type="entry name" value="Ig_E-set"/>
</dbReference>
<dbReference type="Pfam" id="PF01833">
    <property type="entry name" value="TIG"/>
    <property type="match status" value="11"/>
</dbReference>
<dbReference type="GO" id="GO:0005886">
    <property type="term" value="C:plasma membrane"/>
    <property type="evidence" value="ECO:0007669"/>
    <property type="project" value="UniProtKB-SubCell"/>
</dbReference>
<dbReference type="Gene3D" id="2.60.40.10">
    <property type="entry name" value="Immunoglobulins"/>
    <property type="match status" value="9"/>
</dbReference>
<dbReference type="PROSITE" id="PS51484">
    <property type="entry name" value="G8"/>
    <property type="match status" value="2"/>
</dbReference>
<dbReference type="InterPro" id="IPR052387">
    <property type="entry name" value="Fibrocystin"/>
</dbReference>
<comment type="caution">
    <text evidence="15">The sequence shown here is derived from an EMBL/GenBank/DDBJ whole genome shotgun (WGS) entry which is preliminary data.</text>
</comment>
<evidence type="ECO:0000259" key="13">
    <source>
        <dbReference type="PROSITE" id="PS51484"/>
    </source>
</evidence>
<dbReference type="InterPro" id="IPR006626">
    <property type="entry name" value="PbH1"/>
</dbReference>
<dbReference type="Pfam" id="PF10162">
    <property type="entry name" value="G8"/>
    <property type="match status" value="2"/>
</dbReference>
<keyword evidence="9" id="KW-0966">Cell projection</keyword>
<feature type="transmembrane region" description="Helical" evidence="11">
    <location>
        <begin position="3586"/>
        <end position="3609"/>
    </location>
</feature>
<dbReference type="InterPro" id="IPR002909">
    <property type="entry name" value="IPT_dom"/>
</dbReference>
<dbReference type="PANTHER" id="PTHR46769">
    <property type="entry name" value="POLYCYSTIC KIDNEY AND HEPATIC DISEASE 1 (AUTOSOMAL RECESSIVE)-LIKE 1"/>
    <property type="match status" value="1"/>
</dbReference>
<evidence type="ECO:0000256" key="12">
    <source>
        <dbReference type="SAM" id="SignalP"/>
    </source>
</evidence>
<keyword evidence="7 11" id="KW-1133">Transmembrane helix</keyword>
<dbReference type="SUPFAM" id="SSF81296">
    <property type="entry name" value="E set domains"/>
    <property type="match status" value="8"/>
</dbReference>
<evidence type="ECO:0000256" key="2">
    <source>
        <dbReference type="ARBA" id="ARBA00004236"/>
    </source>
</evidence>
<evidence type="ECO:0000313" key="15">
    <source>
        <dbReference type="EMBL" id="CAG9335899.1"/>
    </source>
</evidence>
<keyword evidence="4" id="KW-1003">Cell membrane</keyword>
<dbReference type="GO" id="GO:0042995">
    <property type="term" value="C:cell projection"/>
    <property type="evidence" value="ECO:0007669"/>
    <property type="project" value="UniProtKB-SubCell"/>
</dbReference>
<feature type="domain" description="G8" evidence="13">
    <location>
        <begin position="1682"/>
        <end position="1801"/>
    </location>
</feature>
<dbReference type="Proteomes" id="UP001162131">
    <property type="component" value="Unassembled WGS sequence"/>
</dbReference>
<evidence type="ECO:0000256" key="9">
    <source>
        <dbReference type="ARBA" id="ARBA00023273"/>
    </source>
</evidence>